<keyword evidence="3" id="KW-1185">Reference proteome</keyword>
<gene>
    <name evidence="2" type="ORF">GCM10010918_07510</name>
</gene>
<comment type="caution">
    <text evidence="2">The sequence shown here is derived from an EMBL/GenBank/DDBJ whole genome shotgun (WGS) entry which is preliminary data.</text>
</comment>
<dbReference type="Proteomes" id="UP000600247">
    <property type="component" value="Unassembled WGS sequence"/>
</dbReference>
<name>A0A917LU95_9BACL</name>
<accession>A0A917LU95</accession>
<organism evidence="2 3">
    <name type="scientific">Paenibacillus radicis</name>
    <name type="common">ex Gao et al. 2016</name>
    <dbReference type="NCBI Taxonomy" id="1737354"/>
    <lineage>
        <taxon>Bacteria</taxon>
        <taxon>Bacillati</taxon>
        <taxon>Bacillota</taxon>
        <taxon>Bacilli</taxon>
        <taxon>Bacillales</taxon>
        <taxon>Paenibacillaceae</taxon>
        <taxon>Paenibacillus</taxon>
    </lineage>
</organism>
<dbReference type="EMBL" id="BMHY01000001">
    <property type="protein sequence ID" value="GGG56966.1"/>
    <property type="molecule type" value="Genomic_DNA"/>
</dbReference>
<protein>
    <submittedName>
        <fullName evidence="2">Uncharacterized protein</fullName>
    </submittedName>
</protein>
<proteinExistence type="predicted"/>
<dbReference type="AlphaFoldDB" id="A0A917LU95"/>
<sequence length="160" mass="17484">MKNIVLIGCLLGAIVSQIPASASMPPLQASKGESYPLLSVNGLTLDDDPATVEEKLGKPLNVTQDEWLAELQIYDYTGMDIAFRDGWLDYVEIAGDAEQLRIDGNELPATETAIREALGEPDFIAEDGIVFQRNEALLKLFIDPDTGKLKSIAYYHIASV</sequence>
<evidence type="ECO:0000256" key="1">
    <source>
        <dbReference type="SAM" id="SignalP"/>
    </source>
</evidence>
<keyword evidence="1" id="KW-0732">Signal</keyword>
<evidence type="ECO:0000313" key="2">
    <source>
        <dbReference type="EMBL" id="GGG56966.1"/>
    </source>
</evidence>
<feature type="chain" id="PRO_5037756110" evidence="1">
    <location>
        <begin position="23"/>
        <end position="160"/>
    </location>
</feature>
<feature type="signal peptide" evidence="1">
    <location>
        <begin position="1"/>
        <end position="22"/>
    </location>
</feature>
<evidence type="ECO:0000313" key="3">
    <source>
        <dbReference type="Proteomes" id="UP000600247"/>
    </source>
</evidence>
<reference evidence="2 3" key="1">
    <citation type="journal article" date="2014" name="Int. J. Syst. Evol. Microbiol.">
        <title>Complete genome sequence of Corynebacterium casei LMG S-19264T (=DSM 44701T), isolated from a smear-ripened cheese.</title>
        <authorList>
            <consortium name="US DOE Joint Genome Institute (JGI-PGF)"/>
            <person name="Walter F."/>
            <person name="Albersmeier A."/>
            <person name="Kalinowski J."/>
            <person name="Ruckert C."/>
        </authorList>
    </citation>
    <scope>NUCLEOTIDE SEQUENCE [LARGE SCALE GENOMIC DNA]</scope>
    <source>
        <strain evidence="2 3">CGMCC 1.15286</strain>
    </source>
</reference>
<dbReference type="RefSeq" id="WP_188887566.1">
    <property type="nucleotide sequence ID" value="NZ_BMHY01000001.1"/>
</dbReference>